<dbReference type="InterPro" id="IPR036291">
    <property type="entry name" value="NAD(P)-bd_dom_sf"/>
</dbReference>
<dbReference type="PANTHER" id="PTHR43431:SF7">
    <property type="entry name" value="OXIDOREDUCTASE, SHORT CHAIN DEHYDROGENASE_REDUCTASE FAMILY (AFU_ORTHOLOGUE AFUA_5G14000)"/>
    <property type="match status" value="1"/>
</dbReference>
<keyword evidence="2" id="KW-1185">Reference proteome</keyword>
<protein>
    <recommendedName>
        <fullName evidence="3">NAD(P)-binding protein</fullName>
    </recommendedName>
</protein>
<dbReference type="EMBL" id="CAVMBE010000013">
    <property type="protein sequence ID" value="CAK3925222.1"/>
    <property type="molecule type" value="Genomic_DNA"/>
</dbReference>
<comment type="caution">
    <text evidence="1">The sequence shown here is derived from an EMBL/GenBank/DDBJ whole genome shotgun (WGS) entry which is preliminary data.</text>
</comment>
<evidence type="ECO:0008006" key="3">
    <source>
        <dbReference type="Google" id="ProtNLM"/>
    </source>
</evidence>
<evidence type="ECO:0000313" key="2">
    <source>
        <dbReference type="Proteomes" id="UP001296104"/>
    </source>
</evidence>
<dbReference type="InterPro" id="IPR002347">
    <property type="entry name" value="SDR_fam"/>
</dbReference>
<dbReference type="PANTHER" id="PTHR43431">
    <property type="entry name" value="OXIDOREDUCTASE, SHORT CHAIN DEHYDROGENASE/REDUCTASE FAMILY (AFU_ORTHOLOGUE AFUA_5G14000)"/>
    <property type="match status" value="1"/>
</dbReference>
<organism evidence="1 2">
    <name type="scientific">Lecanosticta acicola</name>
    <dbReference type="NCBI Taxonomy" id="111012"/>
    <lineage>
        <taxon>Eukaryota</taxon>
        <taxon>Fungi</taxon>
        <taxon>Dikarya</taxon>
        <taxon>Ascomycota</taxon>
        <taxon>Pezizomycotina</taxon>
        <taxon>Dothideomycetes</taxon>
        <taxon>Dothideomycetidae</taxon>
        <taxon>Mycosphaerellales</taxon>
        <taxon>Mycosphaerellaceae</taxon>
        <taxon>Lecanosticta</taxon>
    </lineage>
</organism>
<dbReference type="Gene3D" id="3.40.50.720">
    <property type="entry name" value="NAD(P)-binding Rossmann-like Domain"/>
    <property type="match status" value="1"/>
</dbReference>
<gene>
    <name evidence="1" type="ORF">LECACI_7A002842</name>
</gene>
<dbReference type="AlphaFoldDB" id="A0AAI9E996"/>
<accession>A0AAI9E996</accession>
<reference evidence="1" key="1">
    <citation type="submission" date="2023-11" db="EMBL/GenBank/DDBJ databases">
        <authorList>
            <person name="Alioto T."/>
            <person name="Alioto T."/>
            <person name="Gomez Garrido J."/>
        </authorList>
    </citation>
    <scope>NUCLEOTIDE SEQUENCE</scope>
</reference>
<dbReference type="Pfam" id="PF00106">
    <property type="entry name" value="adh_short"/>
    <property type="match status" value="1"/>
</dbReference>
<name>A0AAI9E996_9PEZI</name>
<dbReference type="SUPFAM" id="SSF51735">
    <property type="entry name" value="NAD(P)-binding Rossmann-fold domains"/>
    <property type="match status" value="1"/>
</dbReference>
<evidence type="ECO:0000313" key="1">
    <source>
        <dbReference type="EMBL" id="CAK3925222.1"/>
    </source>
</evidence>
<sequence>MSKHNALIVFGSGPGIGRNVAALFAERGFGKIILLSRDTNRMKEDAVFVQKSSTKASVATIPIDLADTQNVRRALGEIDRQLSGTPLEAVLFNAARVGASKMFEFAPEQLEADLRISVVSLYTVAQWALPQLVKVAEQGSHSPAFLVTSGLLYKDPFPALFSLATGKAAQYNLVQSLHKEFELKGVHCALIVVGGRVADESEVTNARNVAEEAWKLYSQPKGKGDLDVVMLDPAYQEHIRKREQENRS</sequence>
<proteinExistence type="predicted"/>
<dbReference type="Proteomes" id="UP001296104">
    <property type="component" value="Unassembled WGS sequence"/>
</dbReference>